<dbReference type="EMBL" id="FUXL01000003">
    <property type="protein sequence ID" value="SJZ84447.1"/>
    <property type="molecule type" value="Genomic_DNA"/>
</dbReference>
<organism evidence="2 3">
    <name type="scientific">Consotaella salsifontis</name>
    <dbReference type="NCBI Taxonomy" id="1365950"/>
    <lineage>
        <taxon>Bacteria</taxon>
        <taxon>Pseudomonadati</taxon>
        <taxon>Pseudomonadota</taxon>
        <taxon>Alphaproteobacteria</taxon>
        <taxon>Hyphomicrobiales</taxon>
        <taxon>Aurantimonadaceae</taxon>
        <taxon>Consotaella</taxon>
    </lineage>
</organism>
<reference evidence="2 3" key="1">
    <citation type="submission" date="2017-02" db="EMBL/GenBank/DDBJ databases">
        <authorList>
            <person name="Peterson S.W."/>
        </authorList>
    </citation>
    <scope>NUCLEOTIDE SEQUENCE [LARGE SCALE GENOMIC DNA]</scope>
    <source>
        <strain evidence="2 3">USBA 369</strain>
    </source>
</reference>
<accession>A0A1T4NZD4</accession>
<dbReference type="STRING" id="1365950.SAMN05428963_103254"/>
<dbReference type="Proteomes" id="UP000190135">
    <property type="component" value="Unassembled WGS sequence"/>
</dbReference>
<evidence type="ECO:0000256" key="1">
    <source>
        <dbReference type="SAM" id="SignalP"/>
    </source>
</evidence>
<dbReference type="AlphaFoldDB" id="A0A1T4NZD4"/>
<evidence type="ECO:0000313" key="2">
    <source>
        <dbReference type="EMBL" id="SJZ84447.1"/>
    </source>
</evidence>
<keyword evidence="1" id="KW-0732">Signal</keyword>
<name>A0A1T4NZD4_9HYPH</name>
<sequence>MRLAVSALLLALVATPAAAHFQEILPSDDVLPEGGTVTIDLVFTHPMERGPTMDMARPARVGVMANGAVRDLTPAIEEKKVDGKSAWTLSDTLQEPGAAVYFVEPQPYWEQAEKKWITHYSKVIVDSYASGEGWDAMVGLPVEIEPLVRPTGLWTGNLFRGIVRNDGKPVPFAEIEVEWVNDGSVTTPNEAFITQVIKADGNGVFAYAMPHAGWWGFAALIDGPKTKAPDGSEADSELGGLIWVKASDMSAASKLLIKQ</sequence>
<feature type="signal peptide" evidence="1">
    <location>
        <begin position="1"/>
        <end position="19"/>
    </location>
</feature>
<keyword evidence="3" id="KW-1185">Reference proteome</keyword>
<proteinExistence type="predicted"/>
<dbReference type="InterPro" id="IPR019613">
    <property type="entry name" value="DUF4198"/>
</dbReference>
<dbReference type="RefSeq" id="WP_078707358.1">
    <property type="nucleotide sequence ID" value="NZ_FUXL01000003.1"/>
</dbReference>
<protein>
    <submittedName>
        <fullName evidence="2">Cobalt/nickel transport protein</fullName>
    </submittedName>
</protein>
<feature type="chain" id="PRO_5013227694" evidence="1">
    <location>
        <begin position="20"/>
        <end position="259"/>
    </location>
</feature>
<dbReference type="Pfam" id="PF10670">
    <property type="entry name" value="DUF4198"/>
    <property type="match status" value="1"/>
</dbReference>
<gene>
    <name evidence="2" type="ORF">SAMN05428963_103254</name>
</gene>
<dbReference type="OrthoDB" id="9780723at2"/>
<evidence type="ECO:0000313" key="3">
    <source>
        <dbReference type="Proteomes" id="UP000190135"/>
    </source>
</evidence>